<evidence type="ECO:0000313" key="2">
    <source>
        <dbReference type="Proteomes" id="UP000249057"/>
    </source>
</evidence>
<protein>
    <submittedName>
        <fullName evidence="1">Uncharacterized protein</fullName>
    </submittedName>
</protein>
<reference evidence="1" key="1">
    <citation type="submission" date="2018-02" db="EMBL/GenBank/DDBJ databases">
        <title>The genomes of Aspergillus section Nigri reveals drivers in fungal speciation.</title>
        <authorList>
            <consortium name="DOE Joint Genome Institute"/>
            <person name="Vesth T.C."/>
            <person name="Nybo J."/>
            <person name="Theobald S."/>
            <person name="Brandl J."/>
            <person name="Frisvad J.C."/>
            <person name="Nielsen K.F."/>
            <person name="Lyhne E.K."/>
            <person name="Kogle M.E."/>
            <person name="Kuo A."/>
            <person name="Riley R."/>
            <person name="Clum A."/>
            <person name="Nolan M."/>
            <person name="Lipzen A."/>
            <person name="Salamov A."/>
            <person name="Henrissat B."/>
            <person name="Wiebenga A."/>
            <person name="De vries R.P."/>
            <person name="Grigoriev I.V."/>
            <person name="Mortensen U.H."/>
            <person name="Andersen M.R."/>
            <person name="Baker S.E."/>
        </authorList>
    </citation>
    <scope>NUCLEOTIDE SEQUENCE</scope>
    <source>
        <strain evidence="1">CBS 621.78</strain>
    </source>
</reference>
<keyword evidence="2" id="KW-1185">Reference proteome</keyword>
<organism evidence="1 2">
    <name type="scientific">Aspergillus brunneoviolaceus CBS 621.78</name>
    <dbReference type="NCBI Taxonomy" id="1450534"/>
    <lineage>
        <taxon>Eukaryota</taxon>
        <taxon>Fungi</taxon>
        <taxon>Dikarya</taxon>
        <taxon>Ascomycota</taxon>
        <taxon>Pezizomycotina</taxon>
        <taxon>Eurotiomycetes</taxon>
        <taxon>Eurotiomycetidae</taxon>
        <taxon>Eurotiales</taxon>
        <taxon>Aspergillaceae</taxon>
        <taxon>Aspergillus</taxon>
        <taxon>Aspergillus subgen. Circumdati</taxon>
    </lineage>
</organism>
<dbReference type="Proteomes" id="UP000249057">
    <property type="component" value="Unassembled WGS sequence"/>
</dbReference>
<proteinExistence type="predicted"/>
<accession>A0ACD1GH92</accession>
<gene>
    <name evidence="1" type="ORF">BO95DRAFT_42981</name>
</gene>
<evidence type="ECO:0000313" key="1">
    <source>
        <dbReference type="EMBL" id="RAH48602.1"/>
    </source>
</evidence>
<sequence length="258" mass="28888">MPYLVHHHREHHRRRHSWPYCGGGTQHQPLGRNWVVFQSAHQQQQQQLQYQYRQQQQKSYQQLLEQHFLVPVGSEDLLEDDAASAGIGPSLTRTRAMPAVAPNTRSRRWWSWWWSSSARGASSPQDDHTSSSEHGGPFRKMVRPPLDKAKSLFVMPTTTTQYPVGGGEEVLFTSYLVPSTPSSPRAGKLDAAGQVDATSGGLLSVPVVDVAGGRGGTGGGRRGRAMDLLSERNHRRCHSEQPRSWKRPSASLWPLEEE</sequence>
<dbReference type="EMBL" id="KZ825322">
    <property type="protein sequence ID" value="RAH48602.1"/>
    <property type="molecule type" value="Genomic_DNA"/>
</dbReference>
<name>A0ACD1GH92_9EURO</name>